<dbReference type="RefSeq" id="WP_243538375.1">
    <property type="nucleotide sequence ID" value="NZ_CP093442.1"/>
</dbReference>
<name>A0ABY4CDN1_9BACT</name>
<proteinExistence type="predicted"/>
<evidence type="ECO:0000313" key="1">
    <source>
        <dbReference type="EMBL" id="UOF01771.1"/>
    </source>
</evidence>
<dbReference type="PANTHER" id="PTHR35936:SF19">
    <property type="entry name" value="AMINO-ACID-BINDING PROTEIN YXEM-RELATED"/>
    <property type="match status" value="1"/>
</dbReference>
<gene>
    <name evidence="1" type="ORF">MNR06_02235</name>
</gene>
<organism evidence="1 2">
    <name type="scientific">Bdellovibrio reynosensis</name>
    <dbReference type="NCBI Taxonomy" id="2835041"/>
    <lineage>
        <taxon>Bacteria</taxon>
        <taxon>Pseudomonadati</taxon>
        <taxon>Bdellovibrionota</taxon>
        <taxon>Bdellovibrionia</taxon>
        <taxon>Bdellovibrionales</taxon>
        <taxon>Pseudobdellovibrionaceae</taxon>
        <taxon>Bdellovibrio</taxon>
    </lineage>
</organism>
<dbReference type="PANTHER" id="PTHR35936">
    <property type="entry name" value="MEMBRANE-BOUND LYTIC MUREIN TRANSGLYCOSYLASE F"/>
    <property type="match status" value="1"/>
</dbReference>
<dbReference type="EMBL" id="CP093442">
    <property type="protein sequence ID" value="UOF01771.1"/>
    <property type="molecule type" value="Genomic_DNA"/>
</dbReference>
<evidence type="ECO:0000313" key="2">
    <source>
        <dbReference type="Proteomes" id="UP000830116"/>
    </source>
</evidence>
<keyword evidence="2" id="KW-1185">Reference proteome</keyword>
<sequence length="248" mass="28866">MNLFGTLWLILSSFLFSQNSFSKQNTEEITLHYYDRPPFMFEKNHMPTGLTADLVLQIFKDADVPYKLKKTPARRQLRILKENQGSDCSLGFKRSQERDLFAQFTLPIYLDGPWVLISSPRLNLSSNIETVFGNKHLLLILFSRFTYGPRIEELLMKYSPKTLTIDGEVSRIYEMVKNGRADIAVVTKEEAEYQDKAHPGSFRIYNFPEFGPYGENRYIMCSKKVSQNTMMKLNNTIQRLRLHITSPK</sequence>
<dbReference type="SUPFAM" id="SSF53850">
    <property type="entry name" value="Periplasmic binding protein-like II"/>
    <property type="match status" value="1"/>
</dbReference>
<dbReference type="Gene3D" id="3.40.190.10">
    <property type="entry name" value="Periplasmic binding protein-like II"/>
    <property type="match status" value="2"/>
</dbReference>
<reference evidence="1" key="1">
    <citation type="submission" date="2022-03" db="EMBL/GenBank/DDBJ databases">
        <title>Genome Identification and Characterization of new species Bdellovibrio reynosense LBG001 sp. nov. from a Mexico soil sample.</title>
        <authorList>
            <person name="Camilli A."/>
            <person name="Ajao Y."/>
            <person name="Guo X."/>
        </authorList>
    </citation>
    <scope>NUCLEOTIDE SEQUENCE</scope>
    <source>
        <strain evidence="1">LBG001</strain>
    </source>
</reference>
<accession>A0ABY4CDN1</accession>
<protein>
    <submittedName>
        <fullName evidence="1">Transporter substrate-binding domain-containing protein</fullName>
    </submittedName>
</protein>
<dbReference type="Proteomes" id="UP000830116">
    <property type="component" value="Chromosome"/>
</dbReference>